<reference evidence="1" key="1">
    <citation type="submission" date="2023-03" db="EMBL/GenBank/DDBJ databases">
        <title>Amycolatopsis taiwanensis NBRC 103393.</title>
        <authorList>
            <person name="Ichikawa N."/>
            <person name="Sato H."/>
            <person name="Tonouchi N."/>
        </authorList>
    </citation>
    <scope>NUCLEOTIDE SEQUENCE</scope>
    <source>
        <strain evidence="1">NBRC 103393</strain>
    </source>
</reference>
<protein>
    <recommendedName>
        <fullName evidence="3">Polyketide synthesis cyclase</fullName>
    </recommendedName>
</protein>
<accession>A0A9W6VDX4</accession>
<dbReference type="InterPro" id="IPR006765">
    <property type="entry name" value="Polyketide_synth_cyclase"/>
</dbReference>
<dbReference type="Pfam" id="PF04673">
    <property type="entry name" value="Cyclase_polyket"/>
    <property type="match status" value="2"/>
</dbReference>
<dbReference type="Gene3D" id="3.30.70.1090">
    <property type="entry name" value="Dimeric alpha+beta barrel"/>
    <property type="match status" value="2"/>
</dbReference>
<dbReference type="Proteomes" id="UP001165136">
    <property type="component" value="Unassembled WGS sequence"/>
</dbReference>
<dbReference type="InterPro" id="IPR011008">
    <property type="entry name" value="Dimeric_a/b-barrel"/>
</dbReference>
<organism evidence="1 2">
    <name type="scientific">Amycolatopsis taiwanensis</name>
    <dbReference type="NCBI Taxonomy" id="342230"/>
    <lineage>
        <taxon>Bacteria</taxon>
        <taxon>Bacillati</taxon>
        <taxon>Actinomycetota</taxon>
        <taxon>Actinomycetes</taxon>
        <taxon>Pseudonocardiales</taxon>
        <taxon>Pseudonocardiaceae</taxon>
        <taxon>Amycolatopsis</taxon>
    </lineage>
</organism>
<dbReference type="GO" id="GO:0030639">
    <property type="term" value="P:polyketide biosynthetic process"/>
    <property type="evidence" value="ECO:0007669"/>
    <property type="project" value="InterPro"/>
</dbReference>
<comment type="caution">
    <text evidence="1">The sequence shown here is derived from an EMBL/GenBank/DDBJ whole genome shotgun (WGS) entry which is preliminary data.</text>
</comment>
<keyword evidence="2" id="KW-1185">Reference proteome</keyword>
<evidence type="ECO:0000313" key="2">
    <source>
        <dbReference type="Proteomes" id="UP001165136"/>
    </source>
</evidence>
<dbReference type="SUPFAM" id="SSF54909">
    <property type="entry name" value="Dimeric alpha+beta barrel"/>
    <property type="match status" value="2"/>
</dbReference>
<dbReference type="InterPro" id="IPR038474">
    <property type="entry name" value="Polyketide_synth_cyclase_sf"/>
</dbReference>
<evidence type="ECO:0000313" key="1">
    <source>
        <dbReference type="EMBL" id="GLY67823.1"/>
    </source>
</evidence>
<dbReference type="RefSeq" id="WP_027941852.1">
    <property type="nucleotide sequence ID" value="NZ_BSTI01000009.1"/>
</dbReference>
<name>A0A9W6VDX4_9PSEU</name>
<dbReference type="EMBL" id="BSTI01000009">
    <property type="protein sequence ID" value="GLY67823.1"/>
    <property type="molecule type" value="Genomic_DNA"/>
</dbReference>
<sequence>MTFRSVIVARIVPGSEDKVGDVFRYYDETTRPQDFDVIGRTLLSLDDLYIHIIERSVDPKVSGKTRGHPAFKEISEAIAPYVTPYPKDWKAPSDSVAKEFYRWIPGRKPPSGSTSQIVIAAHIKPGAEPDVARIFRESDAGELPAQMGVAGRWLYSIDDVYLHLLERTDPAFNEAVRENHDQPAFAQIMADLRPYISAYSPDTWTSPVDAVAREFYRWRADG</sequence>
<proteinExistence type="predicted"/>
<dbReference type="AlphaFoldDB" id="A0A9W6VDX4"/>
<gene>
    <name evidence="1" type="ORF">Atai01_44420</name>
</gene>
<evidence type="ECO:0008006" key="3">
    <source>
        <dbReference type="Google" id="ProtNLM"/>
    </source>
</evidence>